<keyword evidence="3" id="KW-0288">FMN</keyword>
<accession>A0A9X2CIS4</accession>
<dbReference type="PANTHER" id="PTHR19384">
    <property type="entry name" value="NITRIC OXIDE SYNTHASE-RELATED"/>
    <property type="match status" value="1"/>
</dbReference>
<keyword evidence="4" id="KW-0813">Transport</keyword>
<dbReference type="InterPro" id="IPR008254">
    <property type="entry name" value="Flavodoxin/NO_synth"/>
</dbReference>
<keyword evidence="2" id="KW-0285">Flavoprotein</keyword>
<comment type="caution">
    <text evidence="6">The sequence shown here is derived from an EMBL/GenBank/DDBJ whole genome shotgun (WGS) entry which is preliminary data.</text>
</comment>
<dbReference type="GO" id="GO:0005829">
    <property type="term" value="C:cytosol"/>
    <property type="evidence" value="ECO:0007669"/>
    <property type="project" value="TreeGrafter"/>
</dbReference>
<dbReference type="InterPro" id="IPR001094">
    <property type="entry name" value="Flavdoxin-like"/>
</dbReference>
<dbReference type="RefSeq" id="WP_248996004.1">
    <property type="nucleotide sequence ID" value="NZ_JAKIKP010000008.1"/>
</dbReference>
<evidence type="ECO:0000313" key="6">
    <source>
        <dbReference type="EMBL" id="MCL1143327.1"/>
    </source>
</evidence>
<dbReference type="PANTHER" id="PTHR19384:SF128">
    <property type="entry name" value="NADPH OXIDOREDUCTASE A"/>
    <property type="match status" value="1"/>
</dbReference>
<keyword evidence="7" id="KW-1185">Reference proteome</keyword>
<protein>
    <submittedName>
        <fullName evidence="6">Flavodoxin</fullName>
    </submittedName>
</protein>
<dbReference type="Pfam" id="PF00258">
    <property type="entry name" value="Flavodoxin_1"/>
    <property type="match status" value="1"/>
</dbReference>
<feature type="domain" description="Flavodoxin-like" evidence="5">
    <location>
        <begin position="4"/>
        <end position="145"/>
    </location>
</feature>
<gene>
    <name evidence="6" type="ORF">L2672_11540</name>
</gene>
<dbReference type="NCBIfam" id="NF005989">
    <property type="entry name" value="PRK08105.1"/>
    <property type="match status" value="1"/>
</dbReference>
<sequence>MAEVSIVFGTVYGGAQFTAETLAKKLQEKGHHISLKQTAELQDYVPSESEYLIIVCSTTGQGDLPDDIFPWFAKLKSQAPYLPKLQYSIVALGDSSYETFCAAGKQFDELLSELGAKALTPLLEIDASETMEPEVEVVTWIPTWLDAINKD</sequence>
<evidence type="ECO:0000256" key="1">
    <source>
        <dbReference type="ARBA" id="ARBA00001917"/>
    </source>
</evidence>
<organism evidence="6 7">
    <name type="scientific">Shewanella gaetbuli</name>
    <dbReference type="NCBI Taxonomy" id="220752"/>
    <lineage>
        <taxon>Bacteria</taxon>
        <taxon>Pseudomonadati</taxon>
        <taxon>Pseudomonadota</taxon>
        <taxon>Gammaproteobacteria</taxon>
        <taxon>Alteromonadales</taxon>
        <taxon>Shewanellaceae</taxon>
        <taxon>Shewanella</taxon>
    </lineage>
</organism>
<evidence type="ECO:0000256" key="2">
    <source>
        <dbReference type="ARBA" id="ARBA00022630"/>
    </source>
</evidence>
<dbReference type="GO" id="GO:0050660">
    <property type="term" value="F:flavin adenine dinucleotide binding"/>
    <property type="evidence" value="ECO:0007669"/>
    <property type="project" value="TreeGrafter"/>
</dbReference>
<dbReference type="PROSITE" id="PS50902">
    <property type="entry name" value="FLAVODOXIN_LIKE"/>
    <property type="match status" value="1"/>
</dbReference>
<comment type="cofactor">
    <cofactor evidence="1">
        <name>FMN</name>
        <dbReference type="ChEBI" id="CHEBI:58210"/>
    </cofactor>
</comment>
<dbReference type="AlphaFoldDB" id="A0A9X2CIS4"/>
<dbReference type="Proteomes" id="UP001139333">
    <property type="component" value="Unassembled WGS sequence"/>
</dbReference>
<dbReference type="GO" id="GO:0016491">
    <property type="term" value="F:oxidoreductase activity"/>
    <property type="evidence" value="ECO:0007669"/>
    <property type="project" value="TreeGrafter"/>
</dbReference>
<evidence type="ECO:0000256" key="3">
    <source>
        <dbReference type="ARBA" id="ARBA00022643"/>
    </source>
</evidence>
<dbReference type="SUPFAM" id="SSF52218">
    <property type="entry name" value="Flavoproteins"/>
    <property type="match status" value="1"/>
</dbReference>
<dbReference type="InterPro" id="IPR029039">
    <property type="entry name" value="Flavoprotein-like_sf"/>
</dbReference>
<name>A0A9X2CIS4_9GAMM</name>
<dbReference type="PRINTS" id="PR00369">
    <property type="entry name" value="FLAVODOXIN"/>
</dbReference>
<evidence type="ECO:0000313" key="7">
    <source>
        <dbReference type="Proteomes" id="UP001139333"/>
    </source>
</evidence>
<proteinExistence type="predicted"/>
<reference evidence="6" key="1">
    <citation type="submission" date="2022-01" db="EMBL/GenBank/DDBJ databases">
        <title>Whole genome-based taxonomy of the Shewanellaceae.</title>
        <authorList>
            <person name="Martin-Rodriguez A.J."/>
        </authorList>
    </citation>
    <scope>NUCLEOTIDE SEQUENCE</scope>
    <source>
        <strain evidence="6">DSM 16422</strain>
    </source>
</reference>
<dbReference type="EMBL" id="JAKIKP010000008">
    <property type="protein sequence ID" value="MCL1143327.1"/>
    <property type="molecule type" value="Genomic_DNA"/>
</dbReference>
<evidence type="ECO:0000256" key="4">
    <source>
        <dbReference type="ARBA" id="ARBA00022982"/>
    </source>
</evidence>
<dbReference type="GO" id="GO:0010181">
    <property type="term" value="F:FMN binding"/>
    <property type="evidence" value="ECO:0007669"/>
    <property type="project" value="InterPro"/>
</dbReference>
<evidence type="ECO:0000259" key="5">
    <source>
        <dbReference type="PROSITE" id="PS50902"/>
    </source>
</evidence>
<keyword evidence="4" id="KW-0249">Electron transport</keyword>
<dbReference type="Gene3D" id="3.40.50.360">
    <property type="match status" value="1"/>
</dbReference>